<dbReference type="SUPFAM" id="SSF49899">
    <property type="entry name" value="Concanavalin A-like lectins/glucanases"/>
    <property type="match status" value="1"/>
</dbReference>
<dbReference type="PROSITE" id="PS51762">
    <property type="entry name" value="GH16_2"/>
    <property type="match status" value="1"/>
</dbReference>
<dbReference type="GO" id="GO:0030246">
    <property type="term" value="F:carbohydrate binding"/>
    <property type="evidence" value="ECO:0007669"/>
    <property type="project" value="UniProtKB-KW"/>
</dbReference>
<dbReference type="Gene3D" id="2.60.120.200">
    <property type="match status" value="1"/>
</dbReference>
<dbReference type="STRING" id="90262.A0A1X2INB7"/>
<organism evidence="6 7">
    <name type="scientific">Absidia repens</name>
    <dbReference type="NCBI Taxonomy" id="90262"/>
    <lineage>
        <taxon>Eukaryota</taxon>
        <taxon>Fungi</taxon>
        <taxon>Fungi incertae sedis</taxon>
        <taxon>Mucoromycota</taxon>
        <taxon>Mucoromycotina</taxon>
        <taxon>Mucoromycetes</taxon>
        <taxon>Mucorales</taxon>
        <taxon>Cunninghamellaceae</taxon>
        <taxon>Absidia</taxon>
    </lineage>
</organism>
<reference evidence="6 7" key="1">
    <citation type="submission" date="2016-07" db="EMBL/GenBank/DDBJ databases">
        <title>Pervasive Adenine N6-methylation of Active Genes in Fungi.</title>
        <authorList>
            <consortium name="DOE Joint Genome Institute"/>
            <person name="Mondo S.J."/>
            <person name="Dannebaum R.O."/>
            <person name="Kuo R.C."/>
            <person name="Labutti K."/>
            <person name="Haridas S."/>
            <person name="Kuo A."/>
            <person name="Salamov A."/>
            <person name="Ahrendt S.R."/>
            <person name="Lipzen A."/>
            <person name="Sullivan W."/>
            <person name="Andreopoulos W.B."/>
            <person name="Clum A."/>
            <person name="Lindquist E."/>
            <person name="Daum C."/>
            <person name="Ramamoorthy G.K."/>
            <person name="Gryganskyi A."/>
            <person name="Culley D."/>
            <person name="Magnuson J.K."/>
            <person name="James T.Y."/>
            <person name="O'Malley M.A."/>
            <person name="Stajich J.E."/>
            <person name="Spatafora J.W."/>
            <person name="Visel A."/>
            <person name="Grigoriev I.V."/>
        </authorList>
    </citation>
    <scope>NUCLEOTIDE SEQUENCE [LARGE SCALE GENOMIC DNA]</scope>
    <source>
        <strain evidence="6 7">NRRL 1336</strain>
    </source>
</reference>
<protein>
    <submittedName>
        <fullName evidence="6">Concanavalin A-like lectin/glucanase domain-containing protein</fullName>
    </submittedName>
</protein>
<feature type="signal peptide" evidence="4">
    <location>
        <begin position="1"/>
        <end position="21"/>
    </location>
</feature>
<evidence type="ECO:0000256" key="4">
    <source>
        <dbReference type="SAM" id="SignalP"/>
    </source>
</evidence>
<dbReference type="GO" id="GO:0009277">
    <property type="term" value="C:fungal-type cell wall"/>
    <property type="evidence" value="ECO:0007669"/>
    <property type="project" value="TreeGrafter"/>
</dbReference>
<feature type="chain" id="PRO_5012801132" evidence="4">
    <location>
        <begin position="22"/>
        <end position="252"/>
    </location>
</feature>
<evidence type="ECO:0000313" key="7">
    <source>
        <dbReference type="Proteomes" id="UP000193560"/>
    </source>
</evidence>
<proteinExistence type="predicted"/>
<feature type="domain" description="GH16" evidence="5">
    <location>
        <begin position="24"/>
        <end position="243"/>
    </location>
</feature>
<dbReference type="InterPro" id="IPR013320">
    <property type="entry name" value="ConA-like_dom_sf"/>
</dbReference>
<evidence type="ECO:0000313" key="6">
    <source>
        <dbReference type="EMBL" id="ORZ19516.1"/>
    </source>
</evidence>
<evidence type="ECO:0000256" key="3">
    <source>
        <dbReference type="ARBA" id="ARBA00023295"/>
    </source>
</evidence>
<dbReference type="GO" id="GO:0031505">
    <property type="term" value="P:fungal-type cell wall organization"/>
    <property type="evidence" value="ECO:0007669"/>
    <property type="project" value="TreeGrafter"/>
</dbReference>
<dbReference type="InterPro" id="IPR050546">
    <property type="entry name" value="Glycosyl_Hydrlase_16"/>
</dbReference>
<dbReference type="GO" id="GO:0005975">
    <property type="term" value="P:carbohydrate metabolic process"/>
    <property type="evidence" value="ECO:0007669"/>
    <property type="project" value="InterPro"/>
</dbReference>
<dbReference type="Pfam" id="PF00722">
    <property type="entry name" value="Glyco_hydro_16"/>
    <property type="match status" value="1"/>
</dbReference>
<evidence type="ECO:0000256" key="2">
    <source>
        <dbReference type="ARBA" id="ARBA00022801"/>
    </source>
</evidence>
<dbReference type="GO" id="GO:0004553">
    <property type="term" value="F:hydrolase activity, hydrolyzing O-glycosyl compounds"/>
    <property type="evidence" value="ECO:0007669"/>
    <property type="project" value="InterPro"/>
</dbReference>
<keyword evidence="7" id="KW-1185">Reference proteome</keyword>
<keyword evidence="1 4" id="KW-0732">Signal</keyword>
<keyword evidence="3" id="KW-0326">Glycosidase</keyword>
<evidence type="ECO:0000259" key="5">
    <source>
        <dbReference type="PROSITE" id="PS51762"/>
    </source>
</evidence>
<name>A0A1X2INB7_9FUNG</name>
<dbReference type="EMBL" id="MCGE01000007">
    <property type="protein sequence ID" value="ORZ19516.1"/>
    <property type="molecule type" value="Genomic_DNA"/>
</dbReference>
<gene>
    <name evidence="6" type="ORF">BCR42DRAFT_409940</name>
</gene>
<dbReference type="GO" id="GO:0016757">
    <property type="term" value="F:glycosyltransferase activity"/>
    <property type="evidence" value="ECO:0007669"/>
    <property type="project" value="TreeGrafter"/>
</dbReference>
<accession>A0A1X2INB7</accession>
<dbReference type="PANTHER" id="PTHR10963">
    <property type="entry name" value="GLYCOSYL HYDROLASE-RELATED"/>
    <property type="match status" value="1"/>
</dbReference>
<keyword evidence="6" id="KW-0430">Lectin</keyword>
<dbReference type="Proteomes" id="UP000193560">
    <property type="component" value="Unassembled WGS sequence"/>
</dbReference>
<comment type="caution">
    <text evidence="6">The sequence shown here is derived from an EMBL/GenBank/DDBJ whole genome shotgun (WGS) entry which is preliminary data.</text>
</comment>
<sequence>MVSRLTVAVLLGLSVLQGLTALPTKRAGQCTPFKGNFGESSNWSAQEKKPNLYENSENGLKFNLIRPKEYTKKYDKDEKAYYNSAVGSGPTFVYDADVQYGRLSASIKAPAVGGAVTALIFKSTDGDEIDFELIASPDNTQTNYYWGKKVETGKNGKKHTGSISDDYHTYTIDWSPTSIKWYIDGKQVREQTAEKTKINGQERYPTSPSQIQIGLWDGSGVAGTSAWAQGPIEWSDKEVSAYVKDITVECPY</sequence>
<dbReference type="PANTHER" id="PTHR10963:SF22">
    <property type="entry name" value="GLYCOSIDASE CRH2-RELATED"/>
    <property type="match status" value="1"/>
</dbReference>
<dbReference type="AlphaFoldDB" id="A0A1X2INB7"/>
<evidence type="ECO:0000256" key="1">
    <source>
        <dbReference type="ARBA" id="ARBA00022729"/>
    </source>
</evidence>
<keyword evidence="2" id="KW-0378">Hydrolase</keyword>
<dbReference type="InterPro" id="IPR000757">
    <property type="entry name" value="Beta-glucanase-like"/>
</dbReference>
<dbReference type="OrthoDB" id="4781at2759"/>